<evidence type="ECO:0000256" key="2">
    <source>
        <dbReference type="SAM" id="MobiDB-lite"/>
    </source>
</evidence>
<dbReference type="EMBL" id="ML002264">
    <property type="protein sequence ID" value="RKP39538.1"/>
    <property type="molecule type" value="Genomic_DNA"/>
</dbReference>
<feature type="domain" description="Yeast cell wall synthesis Kre9/Knh1-like N-terminal" evidence="4">
    <location>
        <begin position="32"/>
        <end position="116"/>
    </location>
</feature>
<feature type="compositionally biased region" description="Low complexity" evidence="2">
    <location>
        <begin position="167"/>
        <end position="204"/>
    </location>
</feature>
<keyword evidence="1 3" id="KW-0732">Signal</keyword>
<organism evidence="5 6">
    <name type="scientific">Dimargaris cristalligena</name>
    <dbReference type="NCBI Taxonomy" id="215637"/>
    <lineage>
        <taxon>Eukaryota</taxon>
        <taxon>Fungi</taxon>
        <taxon>Fungi incertae sedis</taxon>
        <taxon>Zoopagomycota</taxon>
        <taxon>Kickxellomycotina</taxon>
        <taxon>Dimargaritomycetes</taxon>
        <taxon>Dimargaritales</taxon>
        <taxon>Dimargaritaceae</taxon>
        <taxon>Dimargaris</taxon>
    </lineage>
</organism>
<feature type="compositionally biased region" description="Low complexity" evidence="2">
    <location>
        <begin position="211"/>
        <end position="251"/>
    </location>
</feature>
<evidence type="ECO:0000256" key="1">
    <source>
        <dbReference type="ARBA" id="ARBA00022729"/>
    </source>
</evidence>
<dbReference type="Pfam" id="PF10342">
    <property type="entry name" value="Kre9_KNH"/>
    <property type="match status" value="1"/>
</dbReference>
<sequence>MKSYTLSTFALAIAALTQAGQAYFYTTNLAYGEAWTPGQSTTIVWEAKPVTGESAPGKTYTALLKTGGDTDQQTIATIAANVPIDQTTLTFTPPANLPKGMYFVQFVSGDLNNWSTRASVDGGDSWTPLGTGAEAQKKADALASGSEVRQSEQTVSSEKSSDVPTGASSASAVESATEAETESAAPSQTQTADESDSASSQATSSDEESPSKTGSATATSSKATATTSARSTASSSPKASSTRTTQTAASSDPSAITDSGAAQASLSLASFAGALGASYIFGRLL</sequence>
<reference evidence="6" key="1">
    <citation type="journal article" date="2018" name="Nat. Microbiol.">
        <title>Leveraging single-cell genomics to expand the fungal tree of life.</title>
        <authorList>
            <person name="Ahrendt S.R."/>
            <person name="Quandt C.A."/>
            <person name="Ciobanu D."/>
            <person name="Clum A."/>
            <person name="Salamov A."/>
            <person name="Andreopoulos B."/>
            <person name="Cheng J.F."/>
            <person name="Woyke T."/>
            <person name="Pelin A."/>
            <person name="Henrissat B."/>
            <person name="Reynolds N.K."/>
            <person name="Benny G.L."/>
            <person name="Smith M.E."/>
            <person name="James T.Y."/>
            <person name="Grigoriev I.V."/>
        </authorList>
    </citation>
    <scope>NUCLEOTIDE SEQUENCE [LARGE SCALE GENOMIC DNA]</scope>
    <source>
        <strain evidence="6">RSA 468</strain>
    </source>
</reference>
<evidence type="ECO:0000256" key="3">
    <source>
        <dbReference type="SAM" id="SignalP"/>
    </source>
</evidence>
<name>A0A4Q0A199_9FUNG</name>
<dbReference type="AlphaFoldDB" id="A0A4Q0A199"/>
<proteinExistence type="predicted"/>
<feature type="region of interest" description="Disordered" evidence="2">
    <location>
        <begin position="125"/>
        <end position="259"/>
    </location>
</feature>
<accession>A0A4Q0A199</accession>
<gene>
    <name evidence="5" type="ORF">BJ085DRAFT_30957</name>
</gene>
<dbReference type="Proteomes" id="UP000268162">
    <property type="component" value="Unassembled WGS sequence"/>
</dbReference>
<dbReference type="InterPro" id="IPR018466">
    <property type="entry name" value="Kre9/Knh1-like_N"/>
</dbReference>
<feature type="chain" id="PRO_5020849133" description="Yeast cell wall synthesis Kre9/Knh1-like N-terminal domain-containing protein" evidence="3">
    <location>
        <begin position="23"/>
        <end position="285"/>
    </location>
</feature>
<feature type="signal peptide" evidence="3">
    <location>
        <begin position="1"/>
        <end position="22"/>
    </location>
</feature>
<keyword evidence="6" id="KW-1185">Reference proteome</keyword>
<evidence type="ECO:0000313" key="5">
    <source>
        <dbReference type="EMBL" id="RKP39538.1"/>
    </source>
</evidence>
<dbReference type="OrthoDB" id="2432613at2759"/>
<evidence type="ECO:0000259" key="4">
    <source>
        <dbReference type="Pfam" id="PF10342"/>
    </source>
</evidence>
<feature type="compositionally biased region" description="Polar residues" evidence="2">
    <location>
        <begin position="147"/>
        <end position="158"/>
    </location>
</feature>
<evidence type="ECO:0000313" key="6">
    <source>
        <dbReference type="Proteomes" id="UP000268162"/>
    </source>
</evidence>
<protein>
    <recommendedName>
        <fullName evidence="4">Yeast cell wall synthesis Kre9/Knh1-like N-terminal domain-containing protein</fullName>
    </recommendedName>
</protein>